<dbReference type="PROSITE" id="PS00636">
    <property type="entry name" value="DNAJ_1"/>
    <property type="match status" value="1"/>
</dbReference>
<feature type="domain" description="J" evidence="4">
    <location>
        <begin position="2"/>
        <end position="61"/>
    </location>
</feature>
<dbReference type="CDD" id="cd06257">
    <property type="entry name" value="DnaJ"/>
    <property type="match status" value="1"/>
</dbReference>
<dbReference type="Proteomes" id="UP001213680">
    <property type="component" value="Chromosome"/>
</dbReference>
<dbReference type="InterPro" id="IPR011990">
    <property type="entry name" value="TPR-like_helical_dom_sf"/>
</dbReference>
<evidence type="ECO:0000256" key="1">
    <source>
        <dbReference type="ARBA" id="ARBA00022705"/>
    </source>
</evidence>
<dbReference type="Pfam" id="PF00226">
    <property type="entry name" value="DnaJ"/>
    <property type="match status" value="1"/>
</dbReference>
<keyword evidence="6" id="KW-1185">Reference proteome</keyword>
<dbReference type="PANTHER" id="PTHR43096:SF52">
    <property type="entry name" value="DNAJ HOMOLOG 1, MITOCHONDRIAL-RELATED"/>
    <property type="match status" value="1"/>
</dbReference>
<dbReference type="PROSITE" id="PS50076">
    <property type="entry name" value="DNAJ_2"/>
    <property type="match status" value="1"/>
</dbReference>
<dbReference type="PRINTS" id="PR00625">
    <property type="entry name" value="JDOMAIN"/>
</dbReference>
<evidence type="ECO:0000256" key="3">
    <source>
        <dbReference type="ARBA" id="ARBA00023186"/>
    </source>
</evidence>
<keyword evidence="1" id="KW-0235">DNA replication</keyword>
<dbReference type="InterPro" id="IPR018253">
    <property type="entry name" value="DnaJ_domain_CS"/>
</dbReference>
<keyword evidence="3" id="KW-0143">Chaperone</keyword>
<dbReference type="PANTHER" id="PTHR43096">
    <property type="entry name" value="DNAJ HOMOLOG 1, MITOCHONDRIAL-RELATED"/>
    <property type="match status" value="1"/>
</dbReference>
<evidence type="ECO:0000259" key="4">
    <source>
        <dbReference type="PROSITE" id="PS50076"/>
    </source>
</evidence>
<evidence type="ECO:0000313" key="6">
    <source>
        <dbReference type="Proteomes" id="UP001213680"/>
    </source>
</evidence>
<accession>A0ABY7WWU2</accession>
<evidence type="ECO:0000256" key="2">
    <source>
        <dbReference type="ARBA" id="ARBA00023016"/>
    </source>
</evidence>
<organism evidence="5 6">
    <name type="scientific">Exiguobacterium marinum</name>
    <dbReference type="NCBI Taxonomy" id="273528"/>
    <lineage>
        <taxon>Bacteria</taxon>
        <taxon>Bacillati</taxon>
        <taxon>Bacillota</taxon>
        <taxon>Bacilli</taxon>
        <taxon>Bacillales</taxon>
        <taxon>Bacillales Family XII. Incertae Sedis</taxon>
        <taxon>Exiguobacterium</taxon>
    </lineage>
</organism>
<dbReference type="EMBL" id="CP118099">
    <property type="protein sequence ID" value="WDH75351.1"/>
    <property type="molecule type" value="Genomic_DNA"/>
</dbReference>
<sequence length="380" mass="46026">MNHYEVFGVRQSASAEEIKKAYRMKIRDHQNETDPEMFMFIRAIYEILMDPAKRKSYDEGLALGESRLNLLETLESTIEKGSRELDWQDVERLLPFSEESERVAAVVLQASYFLDRTDEAIHLAKRLEQQDKLTIPLREYYAYHLRSVQKFDEAIRQFKLIVFEQNEQVLDTLLSYGRLLMQARKYHESKVRFEKWMLVHQEKRMIVWKEWMDATIFFGRREDYELPLLWLKNRFNEEEGVRAREFLTGMCIRAEEYERHDSIQILLDECAEWIQLDGVDTDYLEAIRELGGVREEMETAYQAKNIPLEFFYPVYTYIKEIKGTSEPDENHIEDFMALEWWLNEEELNRAYVMKFKLLYPKTYQYLKREYDLCFEQVKWR</sequence>
<dbReference type="InterPro" id="IPR001623">
    <property type="entry name" value="DnaJ_domain"/>
</dbReference>
<keyword evidence="2" id="KW-0346">Stress response</keyword>
<dbReference type="SMART" id="SM00271">
    <property type="entry name" value="DnaJ"/>
    <property type="match status" value="1"/>
</dbReference>
<proteinExistence type="predicted"/>
<dbReference type="SUPFAM" id="SSF48452">
    <property type="entry name" value="TPR-like"/>
    <property type="match status" value="1"/>
</dbReference>
<name>A0ABY7WWU2_9BACL</name>
<protein>
    <submittedName>
        <fullName evidence="5">J domain-containing protein</fullName>
    </submittedName>
</protein>
<reference evidence="5 6" key="1">
    <citation type="submission" date="2023-02" db="EMBL/GenBank/DDBJ databases">
        <title>A bacterium isolated from plastisphere.</title>
        <authorList>
            <person name="Sun Y."/>
        </authorList>
    </citation>
    <scope>NUCLEOTIDE SEQUENCE [LARGE SCALE GENOMIC DNA]</scope>
    <source>
        <strain evidence="6">a-1</strain>
    </source>
</reference>
<dbReference type="InterPro" id="IPR036869">
    <property type="entry name" value="J_dom_sf"/>
</dbReference>
<dbReference type="Gene3D" id="1.10.287.110">
    <property type="entry name" value="DnaJ domain"/>
    <property type="match status" value="1"/>
</dbReference>
<dbReference type="SUPFAM" id="SSF46565">
    <property type="entry name" value="Chaperone J-domain"/>
    <property type="match status" value="1"/>
</dbReference>
<dbReference type="RefSeq" id="WP_274356518.1">
    <property type="nucleotide sequence ID" value="NZ_CP118099.1"/>
</dbReference>
<gene>
    <name evidence="5" type="ORF">PTI97_11030</name>
</gene>
<evidence type="ECO:0000313" key="5">
    <source>
        <dbReference type="EMBL" id="WDH75351.1"/>
    </source>
</evidence>